<reference evidence="1" key="2">
    <citation type="journal article" date="2015" name="Fish Shellfish Immunol.">
        <title>Early steps in the European eel (Anguilla anguilla)-Vibrio vulnificus interaction in the gills: Role of the RtxA13 toxin.</title>
        <authorList>
            <person name="Callol A."/>
            <person name="Pajuelo D."/>
            <person name="Ebbesson L."/>
            <person name="Teles M."/>
            <person name="MacKenzie S."/>
            <person name="Amaro C."/>
        </authorList>
    </citation>
    <scope>NUCLEOTIDE SEQUENCE</scope>
</reference>
<accession>A0A0E9WBD4</accession>
<reference evidence="1" key="1">
    <citation type="submission" date="2014-11" db="EMBL/GenBank/DDBJ databases">
        <authorList>
            <person name="Amaro Gonzalez C."/>
        </authorList>
    </citation>
    <scope>NUCLEOTIDE SEQUENCE</scope>
</reference>
<organism evidence="1">
    <name type="scientific">Anguilla anguilla</name>
    <name type="common">European freshwater eel</name>
    <name type="synonym">Muraena anguilla</name>
    <dbReference type="NCBI Taxonomy" id="7936"/>
    <lineage>
        <taxon>Eukaryota</taxon>
        <taxon>Metazoa</taxon>
        <taxon>Chordata</taxon>
        <taxon>Craniata</taxon>
        <taxon>Vertebrata</taxon>
        <taxon>Euteleostomi</taxon>
        <taxon>Actinopterygii</taxon>
        <taxon>Neopterygii</taxon>
        <taxon>Teleostei</taxon>
        <taxon>Anguilliformes</taxon>
        <taxon>Anguillidae</taxon>
        <taxon>Anguilla</taxon>
    </lineage>
</organism>
<protein>
    <submittedName>
        <fullName evidence="1">Uncharacterized protein</fullName>
    </submittedName>
</protein>
<dbReference type="EMBL" id="GBXM01020905">
    <property type="protein sequence ID" value="JAH87672.1"/>
    <property type="molecule type" value="Transcribed_RNA"/>
</dbReference>
<name>A0A0E9WBD4_ANGAN</name>
<proteinExistence type="predicted"/>
<evidence type="ECO:0000313" key="1">
    <source>
        <dbReference type="EMBL" id="JAH87672.1"/>
    </source>
</evidence>
<dbReference type="AlphaFoldDB" id="A0A0E9WBD4"/>
<sequence length="52" mass="5802">MSIWLTRRNKVQGSGGQDPVQMVRGLVMGRLLLEHAYNVLIGEAGKFFAIWG</sequence>